<dbReference type="RefSeq" id="WP_355400246.1">
    <property type="nucleotide sequence ID" value="NZ_JBEGHN010000001.1"/>
</dbReference>
<sequence length="87" mass="9685">MWEGDTGAAFRDRFRAELAVLFAEDLRRIGAKIDATYCPPAYLSAYATHAITGVLGARLAKDEREPIEDVTFYLVTLINSGSQFLEK</sequence>
<protein>
    <recommendedName>
        <fullName evidence="3">Tetracyclin repressor-like C-terminal domain-containing protein</fullName>
    </recommendedName>
</protein>
<comment type="caution">
    <text evidence="1">The sequence shown here is derived from an EMBL/GenBank/DDBJ whole genome shotgun (WGS) entry which is preliminary data.</text>
</comment>
<name>A0ABV2V3H9_9ACTN</name>
<evidence type="ECO:0008006" key="3">
    <source>
        <dbReference type="Google" id="ProtNLM"/>
    </source>
</evidence>
<evidence type="ECO:0000313" key="2">
    <source>
        <dbReference type="Proteomes" id="UP001550210"/>
    </source>
</evidence>
<organism evidence="1 2">
    <name type="scientific">Streptomyces ossamyceticus</name>
    <dbReference type="NCBI Taxonomy" id="249581"/>
    <lineage>
        <taxon>Bacteria</taxon>
        <taxon>Bacillati</taxon>
        <taxon>Actinomycetota</taxon>
        <taxon>Actinomycetes</taxon>
        <taxon>Kitasatosporales</taxon>
        <taxon>Streptomycetaceae</taxon>
        <taxon>Streptomyces</taxon>
    </lineage>
</organism>
<accession>A0ABV2V3H9</accession>
<reference evidence="1 2" key="1">
    <citation type="submission" date="2024-06" db="EMBL/GenBank/DDBJ databases">
        <title>The Natural Products Discovery Center: Release of the First 8490 Sequenced Strains for Exploring Actinobacteria Biosynthetic Diversity.</title>
        <authorList>
            <person name="Kalkreuter E."/>
            <person name="Kautsar S.A."/>
            <person name="Yang D."/>
            <person name="Bader C.D."/>
            <person name="Teijaro C.N."/>
            <person name="Fluegel L."/>
            <person name="Davis C.M."/>
            <person name="Simpson J.R."/>
            <person name="Lauterbach L."/>
            <person name="Steele A.D."/>
            <person name="Gui C."/>
            <person name="Meng S."/>
            <person name="Li G."/>
            <person name="Viehrig K."/>
            <person name="Ye F."/>
            <person name="Su P."/>
            <person name="Kiefer A.F."/>
            <person name="Nichols A."/>
            <person name="Cepeda A.J."/>
            <person name="Yan W."/>
            <person name="Fan B."/>
            <person name="Jiang Y."/>
            <person name="Adhikari A."/>
            <person name="Zheng C.-J."/>
            <person name="Schuster L."/>
            <person name="Cowan T.M."/>
            <person name="Smanski M.J."/>
            <person name="Chevrette M.G."/>
            <person name="De Carvalho L.P.S."/>
            <person name="Shen B."/>
        </authorList>
    </citation>
    <scope>NUCLEOTIDE SEQUENCE [LARGE SCALE GENOMIC DNA]</scope>
    <source>
        <strain evidence="1 2">NPDC006434</strain>
    </source>
</reference>
<dbReference type="EMBL" id="JBEXPZ010000040">
    <property type="protein sequence ID" value="MET9848386.1"/>
    <property type="molecule type" value="Genomic_DNA"/>
</dbReference>
<dbReference type="Proteomes" id="UP001550210">
    <property type="component" value="Unassembled WGS sequence"/>
</dbReference>
<evidence type="ECO:0000313" key="1">
    <source>
        <dbReference type="EMBL" id="MET9848386.1"/>
    </source>
</evidence>
<gene>
    <name evidence="1" type="ORF">ABZZ21_28370</name>
</gene>
<proteinExistence type="predicted"/>
<keyword evidence="2" id="KW-1185">Reference proteome</keyword>